<accession>A0A2T4ZG08</accession>
<dbReference type="RefSeq" id="WP_108174799.1">
    <property type="nucleotide sequence ID" value="NZ_PZZL01000002.1"/>
</dbReference>
<dbReference type="EMBL" id="PZZL01000002">
    <property type="protein sequence ID" value="PTM60858.1"/>
    <property type="molecule type" value="Genomic_DNA"/>
</dbReference>
<gene>
    <name evidence="2" type="ORF">C8P69_102242</name>
</gene>
<dbReference type="InterPro" id="IPR010607">
    <property type="entry name" value="DUF1194"/>
</dbReference>
<dbReference type="SUPFAM" id="SSF53300">
    <property type="entry name" value="vWA-like"/>
    <property type="match status" value="1"/>
</dbReference>
<evidence type="ECO:0000313" key="3">
    <source>
        <dbReference type="Proteomes" id="UP000241808"/>
    </source>
</evidence>
<dbReference type="AlphaFoldDB" id="A0A2T4ZG08"/>
<sequence>MIRALILVVSLLGAVAFPAFAQNRAAVTEVDVQIVLAVDISYSMDPEEQRLQREGYIKAITSQEVIDAIRKGLIGKIAIAYLEWAGHHERQVVIDWRIIDGPESARAFAAELEAKPYRRAFRTSISGGIEASAELIQKSGIRAMRRVIDVSGDGSNNSGPHVEIARDDALAKGIVINGLPILMPRANQRFVDIPNLDVYYQDCVVGGPGSFMIPITTPEEFVTATRRKLILEVAGITPVWPLPDMPGIVPAQNQKADCLAGERLWRERWERN</sequence>
<reference evidence="2 3" key="1">
    <citation type="submission" date="2018-04" db="EMBL/GenBank/DDBJ databases">
        <title>Genomic Encyclopedia of Archaeal and Bacterial Type Strains, Phase II (KMG-II): from individual species to whole genera.</title>
        <authorList>
            <person name="Goeker M."/>
        </authorList>
    </citation>
    <scope>NUCLEOTIDE SEQUENCE [LARGE SCALE GENOMIC DNA]</scope>
    <source>
        <strain evidence="2 3">DSM 25521</strain>
    </source>
</reference>
<name>A0A2T4ZG08_9HYPH</name>
<feature type="signal peptide" evidence="1">
    <location>
        <begin position="1"/>
        <end position="21"/>
    </location>
</feature>
<dbReference type="Pfam" id="PF06707">
    <property type="entry name" value="DUF1194"/>
    <property type="match status" value="1"/>
</dbReference>
<keyword evidence="3" id="KW-1185">Reference proteome</keyword>
<comment type="caution">
    <text evidence="2">The sequence shown here is derived from an EMBL/GenBank/DDBJ whole genome shotgun (WGS) entry which is preliminary data.</text>
</comment>
<dbReference type="OrthoDB" id="9792179at2"/>
<protein>
    <submittedName>
        <fullName evidence="2">Uncharacterized protein DUF1194</fullName>
    </submittedName>
</protein>
<feature type="chain" id="PRO_5015662176" evidence="1">
    <location>
        <begin position="22"/>
        <end position="272"/>
    </location>
</feature>
<dbReference type="Gene3D" id="3.40.50.410">
    <property type="entry name" value="von Willebrand factor, type A domain"/>
    <property type="match status" value="1"/>
</dbReference>
<evidence type="ECO:0000313" key="2">
    <source>
        <dbReference type="EMBL" id="PTM60858.1"/>
    </source>
</evidence>
<proteinExistence type="predicted"/>
<dbReference type="Proteomes" id="UP000241808">
    <property type="component" value="Unassembled WGS sequence"/>
</dbReference>
<organism evidence="2 3">
    <name type="scientific">Phreatobacter oligotrophus</name>
    <dbReference type="NCBI Taxonomy" id="1122261"/>
    <lineage>
        <taxon>Bacteria</taxon>
        <taxon>Pseudomonadati</taxon>
        <taxon>Pseudomonadota</taxon>
        <taxon>Alphaproteobacteria</taxon>
        <taxon>Hyphomicrobiales</taxon>
        <taxon>Phreatobacteraceae</taxon>
        <taxon>Phreatobacter</taxon>
    </lineage>
</organism>
<dbReference type="InterPro" id="IPR036465">
    <property type="entry name" value="vWFA_dom_sf"/>
</dbReference>
<keyword evidence="1" id="KW-0732">Signal</keyword>
<evidence type="ECO:0000256" key="1">
    <source>
        <dbReference type="SAM" id="SignalP"/>
    </source>
</evidence>